<proteinExistence type="predicted"/>
<sequence length="44" mass="4979">MIEVAEGDQDKTIIAVLAENGCRIGELQKYRVKERIADFVRVNS</sequence>
<gene>
    <name evidence="1" type="ORF">RG963_13270</name>
</gene>
<keyword evidence="2" id="KW-1185">Reference proteome</keyword>
<protein>
    <submittedName>
        <fullName evidence="1">Uncharacterized protein</fullName>
    </submittedName>
</protein>
<name>A0ABU2D460_9EURY</name>
<dbReference type="Proteomes" id="UP001246244">
    <property type="component" value="Unassembled WGS sequence"/>
</dbReference>
<dbReference type="EMBL" id="JAVKPK010000064">
    <property type="protein sequence ID" value="MDR7666731.1"/>
    <property type="molecule type" value="Genomic_DNA"/>
</dbReference>
<accession>A0ABU2D460</accession>
<comment type="caution">
    <text evidence="1">The sequence shown here is derived from an EMBL/GenBank/DDBJ whole genome shotgun (WGS) entry which is preliminary data.</text>
</comment>
<evidence type="ECO:0000313" key="1">
    <source>
        <dbReference type="EMBL" id="MDR7666731.1"/>
    </source>
</evidence>
<dbReference type="RefSeq" id="WP_310576760.1">
    <property type="nucleotide sequence ID" value="NZ_JAVKPK010000064.1"/>
</dbReference>
<reference evidence="2" key="1">
    <citation type="submission" date="2023-07" db="EMBL/GenBank/DDBJ databases">
        <title>Whole-genome sequencing of a new Methanosarcina sp. Z-7115.</title>
        <authorList>
            <person name="Zhilina T.N."/>
            <person name="Merkel A.Y."/>
        </authorList>
    </citation>
    <scope>NUCLEOTIDE SEQUENCE [LARGE SCALE GENOMIC DNA]</scope>
    <source>
        <strain evidence="2">Z-7115</strain>
    </source>
</reference>
<organism evidence="1 2">
    <name type="scientific">Methanosarcina baikalica</name>
    <dbReference type="NCBI Taxonomy" id="3073890"/>
    <lineage>
        <taxon>Archaea</taxon>
        <taxon>Methanobacteriati</taxon>
        <taxon>Methanobacteriota</taxon>
        <taxon>Stenosarchaea group</taxon>
        <taxon>Methanomicrobia</taxon>
        <taxon>Methanosarcinales</taxon>
        <taxon>Methanosarcinaceae</taxon>
        <taxon>Methanosarcina</taxon>
    </lineage>
</organism>
<evidence type="ECO:0000313" key="2">
    <source>
        <dbReference type="Proteomes" id="UP001246244"/>
    </source>
</evidence>